<organism evidence="3 4">
    <name type="scientific">Catenaria anguillulae PL171</name>
    <dbReference type="NCBI Taxonomy" id="765915"/>
    <lineage>
        <taxon>Eukaryota</taxon>
        <taxon>Fungi</taxon>
        <taxon>Fungi incertae sedis</taxon>
        <taxon>Blastocladiomycota</taxon>
        <taxon>Blastocladiomycetes</taxon>
        <taxon>Blastocladiales</taxon>
        <taxon>Catenariaceae</taxon>
        <taxon>Catenaria</taxon>
    </lineage>
</organism>
<accession>A0A1Y2HXS1</accession>
<feature type="compositionally biased region" description="Polar residues" evidence="1">
    <location>
        <begin position="244"/>
        <end position="254"/>
    </location>
</feature>
<feature type="region of interest" description="Disordered" evidence="1">
    <location>
        <begin position="148"/>
        <end position="298"/>
    </location>
</feature>
<protein>
    <submittedName>
        <fullName evidence="3">Uncharacterized protein</fullName>
    </submittedName>
</protein>
<evidence type="ECO:0000313" key="4">
    <source>
        <dbReference type="Proteomes" id="UP000193411"/>
    </source>
</evidence>
<feature type="compositionally biased region" description="Low complexity" evidence="1">
    <location>
        <begin position="182"/>
        <end position="243"/>
    </location>
</feature>
<evidence type="ECO:0000256" key="1">
    <source>
        <dbReference type="SAM" id="MobiDB-lite"/>
    </source>
</evidence>
<evidence type="ECO:0000313" key="3">
    <source>
        <dbReference type="EMBL" id="ORZ39427.1"/>
    </source>
</evidence>
<feature type="region of interest" description="Disordered" evidence="1">
    <location>
        <begin position="415"/>
        <end position="464"/>
    </location>
</feature>
<name>A0A1Y2HXS1_9FUNG</name>
<reference evidence="3 4" key="1">
    <citation type="submission" date="2016-07" db="EMBL/GenBank/DDBJ databases">
        <title>Pervasive Adenine N6-methylation of Active Genes in Fungi.</title>
        <authorList>
            <consortium name="DOE Joint Genome Institute"/>
            <person name="Mondo S.J."/>
            <person name="Dannebaum R.O."/>
            <person name="Kuo R.C."/>
            <person name="Labutti K."/>
            <person name="Haridas S."/>
            <person name="Kuo A."/>
            <person name="Salamov A."/>
            <person name="Ahrendt S.R."/>
            <person name="Lipzen A."/>
            <person name="Sullivan W."/>
            <person name="Andreopoulos W.B."/>
            <person name="Clum A."/>
            <person name="Lindquist E."/>
            <person name="Daum C."/>
            <person name="Ramamoorthy G.K."/>
            <person name="Gryganskyi A."/>
            <person name="Culley D."/>
            <person name="Magnuson J.K."/>
            <person name="James T.Y."/>
            <person name="O'Malley M.A."/>
            <person name="Stajich J.E."/>
            <person name="Spatafora J.W."/>
            <person name="Visel A."/>
            <person name="Grigoriev I.V."/>
        </authorList>
    </citation>
    <scope>NUCLEOTIDE SEQUENCE [LARGE SCALE GENOMIC DNA]</scope>
    <source>
        <strain evidence="3 4">PL171</strain>
    </source>
</reference>
<proteinExistence type="predicted"/>
<dbReference type="AlphaFoldDB" id="A0A1Y2HXS1"/>
<gene>
    <name evidence="2" type="ORF">BCR44DRAFT_1455320</name>
    <name evidence="3" type="ORF">BCR44DRAFT_36145</name>
</gene>
<keyword evidence="4" id="KW-1185">Reference proteome</keyword>
<evidence type="ECO:0000313" key="2">
    <source>
        <dbReference type="EMBL" id="ORZ28076.1"/>
    </source>
</evidence>
<dbReference type="EMBL" id="MCFL01000357">
    <property type="protein sequence ID" value="ORZ28076.1"/>
    <property type="molecule type" value="Genomic_DNA"/>
</dbReference>
<comment type="caution">
    <text evidence="3">The sequence shown here is derived from an EMBL/GenBank/DDBJ whole genome shotgun (WGS) entry which is preliminary data.</text>
</comment>
<dbReference type="EMBL" id="MCFL01000005">
    <property type="protein sequence ID" value="ORZ39427.1"/>
    <property type="molecule type" value="Genomic_DNA"/>
</dbReference>
<sequence length="464" mass="48140">MSRSGLTDRDIMSLGRWRDNAVVLRYTMRAKADQAVFVAAGVPDPIHFRWVYNQPQGMFGVYEVMAKYRDEYARRQVALQFINSRDLGSLAIDFQHARQCLSRWIDQGPSPPEDFMAGLQVVAAIVNRGLSFLQPVLSVVSEAEALTWLPESPPPPTLGADGASDAMARAHARDSLRSVTEAASFASSSSSAPDPATANGTASNSMSAAAAQSLPPAAAQSIPPAASQSLPPAAAPRRAQAQAEHSSTSSTLAQNIGRHQLEPVPSSPIVQLPPPSSAPTPKRKRQGRPRARTLAGERDQLATTAGAVAGAAGAVAGAAGAVAGAAGPSFSGQVELLPEAAAEYGRLSSISSVAVGPFALNHPQGNLAPPQPPLSFVAPPLLSIFAPPPLSFMAPLDAPSMPALSYRMLHQMLSNGGQIPPAPPRPTAPVAVGALPPQATRKRRREADSSSDDDSGPSGASGDV</sequence>
<dbReference type="Proteomes" id="UP000193411">
    <property type="component" value="Unassembled WGS sequence"/>
</dbReference>
<feature type="compositionally biased region" description="Basic residues" evidence="1">
    <location>
        <begin position="281"/>
        <end position="291"/>
    </location>
</feature>